<keyword evidence="3" id="KW-1185">Reference proteome</keyword>
<dbReference type="EMBL" id="JADPRT010000006">
    <property type="protein sequence ID" value="MBF9069619.1"/>
    <property type="molecule type" value="Genomic_DNA"/>
</dbReference>
<keyword evidence="1" id="KW-1133">Transmembrane helix</keyword>
<feature type="transmembrane region" description="Helical" evidence="1">
    <location>
        <begin position="78"/>
        <end position="100"/>
    </location>
</feature>
<feature type="transmembrane region" description="Helical" evidence="1">
    <location>
        <begin position="47"/>
        <end position="66"/>
    </location>
</feature>
<accession>A0A931FGJ5</accession>
<dbReference type="AlphaFoldDB" id="A0A931FGJ5"/>
<keyword evidence="1" id="KW-0812">Transmembrane</keyword>
<dbReference type="InterPro" id="IPR046291">
    <property type="entry name" value="DUF6328"/>
</dbReference>
<keyword evidence="1" id="KW-0472">Membrane</keyword>
<evidence type="ECO:0000313" key="2">
    <source>
        <dbReference type="EMBL" id="MBF9069619.1"/>
    </source>
</evidence>
<evidence type="ECO:0000256" key="1">
    <source>
        <dbReference type="SAM" id="Phobius"/>
    </source>
</evidence>
<evidence type="ECO:0000313" key="3">
    <source>
        <dbReference type="Proteomes" id="UP000657385"/>
    </source>
</evidence>
<comment type="caution">
    <text evidence="2">The sequence shown here is derived from an EMBL/GenBank/DDBJ whole genome shotgun (WGS) entry which is preliminary data.</text>
</comment>
<organism evidence="2 3">
    <name type="scientific">Streptacidiphilus fuscans</name>
    <dbReference type="NCBI Taxonomy" id="2789292"/>
    <lineage>
        <taxon>Bacteria</taxon>
        <taxon>Bacillati</taxon>
        <taxon>Actinomycetota</taxon>
        <taxon>Actinomycetes</taxon>
        <taxon>Kitasatosporales</taxon>
        <taxon>Streptomycetaceae</taxon>
        <taxon>Streptacidiphilus</taxon>
    </lineage>
</organism>
<name>A0A931FGJ5_9ACTN</name>
<dbReference type="RefSeq" id="WP_196194795.1">
    <property type="nucleotide sequence ID" value="NZ_JADPRT010000006.1"/>
</dbReference>
<feature type="transmembrane region" description="Helical" evidence="1">
    <location>
        <begin position="121"/>
        <end position="141"/>
    </location>
</feature>
<reference evidence="2" key="1">
    <citation type="submission" date="2020-11" db="EMBL/GenBank/DDBJ databases">
        <title>Isolation and identification of active actinomycetes.</title>
        <authorList>
            <person name="Yu B."/>
        </authorList>
    </citation>
    <scope>NUCLEOTIDE SEQUENCE</scope>
    <source>
        <strain evidence="2">NEAU-YB345</strain>
    </source>
</reference>
<dbReference type="Pfam" id="PF19853">
    <property type="entry name" value="DUF6328"/>
    <property type="match status" value="1"/>
</dbReference>
<gene>
    <name evidence="2" type="ORF">I2501_16465</name>
</gene>
<protein>
    <submittedName>
        <fullName evidence="2">Uncharacterized protein</fullName>
    </submittedName>
</protein>
<feature type="transmembrane region" description="Helical" evidence="1">
    <location>
        <begin position="147"/>
        <end position="167"/>
    </location>
</feature>
<proteinExistence type="predicted"/>
<dbReference type="Proteomes" id="UP000657385">
    <property type="component" value="Unassembled WGS sequence"/>
</dbReference>
<sequence>MLDLTAAAAAAAVPDRDGHESGDAARAGAELRQAQLDRAYSEILQEVRIAQCGIQFLFASLLALGVTPAFSGSTGLQRIVYCLALAFAVGAAGTLLAPAAAHRLMAGRPVREQLVRAAHRYLVAGLVFLALAISSALVLILDIALGATTALTGGGVALAWFALLWLLGPLRVRSRTRSCAG</sequence>